<dbReference type="Proteomes" id="UP000625711">
    <property type="component" value="Unassembled WGS sequence"/>
</dbReference>
<feature type="transmembrane region" description="Helical" evidence="2">
    <location>
        <begin position="567"/>
        <end position="588"/>
    </location>
</feature>
<dbReference type="InterPro" id="IPR041871">
    <property type="entry name" value="MPP_TMEM62"/>
</dbReference>
<evidence type="ECO:0000259" key="3">
    <source>
        <dbReference type="Pfam" id="PF00149"/>
    </source>
</evidence>
<proteinExistence type="predicted"/>
<sequence>MKIVTVAACAFFSMIFISVILGSFISFITTSTVHPDDYPKEKIFKIADKFDNLIWFIQISDIHISIFRDPSRITEFKEFCDYTIDRIKPSVVLASGDLTDAKTKDSIGSQQYESEWRHYRDILKEHDIGNKTLWLDIRGNHDNFNGRAHPRSYLVQTRKGNSLYSFLGVDACLEPGPRRPFNFVGIVDESEVTEINQLIKKIKETGSNYTIWFGHFPTSCILSSAGENVRDLIKKDENSLVYVCGHLHTLGGAVKNMYTMQKEGHLELELGDWKDNRLYRLMAIDHGMFSFIDIKHRDWPVVLLTNPKHTLFINPLKENVINIRESTHIRVLAFSLSRIKVVRIRINNEPWTDLKHIKGPLYVVNWDPQRYLHGLHNIEVYAKDIEGREKTDRVPFSLDGSKVSFGVLPRLLLMSNLSCIFWSVFICTLVAYLIPLFVLKYFHKMVEAGYADQPKLRGNFLKNFVRRTWILTTVDRIFWPIVLYPMYLVFGPWTIGYIIEDYVGIIFSWGILINGSFLPGAFTYVYGFIQLITFQIPLSVILINTVKYRLSSLSAHERKRLSLKQKLFLHLPFCLVFTIQVIMAYLFWLAYGTLAFILGPLRTWSLVLAAVLYYMALNLPEKCFKKAKDICFTKSEPSIDSSSSRVASDKSAGKGLDIDRGSVEN</sequence>
<evidence type="ECO:0000313" key="7">
    <source>
        <dbReference type="Proteomes" id="UP000625711"/>
    </source>
</evidence>
<protein>
    <recommendedName>
        <fullName evidence="8">Transmembrane protein 62</fullName>
    </recommendedName>
</protein>
<feature type="transmembrane region" description="Helical" evidence="2">
    <location>
        <begin position="420"/>
        <end position="439"/>
    </location>
</feature>
<evidence type="ECO:0000259" key="5">
    <source>
        <dbReference type="Pfam" id="PF24394"/>
    </source>
</evidence>
<gene>
    <name evidence="6" type="ORF">GWI33_019908</name>
</gene>
<dbReference type="EMBL" id="JAACXV010014495">
    <property type="protein sequence ID" value="KAF7266802.1"/>
    <property type="molecule type" value="Genomic_DNA"/>
</dbReference>
<dbReference type="OrthoDB" id="27234at2759"/>
<dbReference type="Gene3D" id="3.60.21.10">
    <property type="match status" value="1"/>
</dbReference>
<dbReference type="Pfam" id="PF24394">
    <property type="entry name" value="TMEM62_C"/>
    <property type="match status" value="1"/>
</dbReference>
<evidence type="ECO:0000259" key="4">
    <source>
        <dbReference type="Pfam" id="PF24384"/>
    </source>
</evidence>
<feature type="transmembrane region" description="Helical" evidence="2">
    <location>
        <begin position="477"/>
        <end position="499"/>
    </location>
</feature>
<comment type="caution">
    <text evidence="6">The sequence shown here is derived from an EMBL/GenBank/DDBJ whole genome shotgun (WGS) entry which is preliminary data.</text>
</comment>
<feature type="domain" description="Calcineurin-like phosphoesterase" evidence="3">
    <location>
        <begin position="55"/>
        <end position="249"/>
    </location>
</feature>
<name>A0A834I4F2_RHYFE</name>
<feature type="transmembrane region" description="Helical" evidence="2">
    <location>
        <begin position="524"/>
        <end position="546"/>
    </location>
</feature>
<dbReference type="InterPro" id="IPR056230">
    <property type="entry name" value="TMEM62_C"/>
</dbReference>
<evidence type="ECO:0008006" key="8">
    <source>
        <dbReference type="Google" id="ProtNLM"/>
    </source>
</evidence>
<keyword evidence="7" id="KW-1185">Reference proteome</keyword>
<dbReference type="GO" id="GO:0016787">
    <property type="term" value="F:hydrolase activity"/>
    <property type="evidence" value="ECO:0007669"/>
    <property type="project" value="InterPro"/>
</dbReference>
<feature type="domain" description="TMEM62 Ig-like" evidence="4">
    <location>
        <begin position="298"/>
        <end position="401"/>
    </location>
</feature>
<evidence type="ECO:0000256" key="1">
    <source>
        <dbReference type="SAM" id="MobiDB-lite"/>
    </source>
</evidence>
<feature type="compositionally biased region" description="Basic and acidic residues" evidence="1">
    <location>
        <begin position="647"/>
        <end position="665"/>
    </location>
</feature>
<dbReference type="PANTHER" id="PTHR14795">
    <property type="entry name" value="HELICASE RELATED"/>
    <property type="match status" value="1"/>
</dbReference>
<keyword evidence="2" id="KW-0472">Membrane</keyword>
<dbReference type="PANTHER" id="PTHR14795:SF0">
    <property type="entry name" value="TRANSMEMBRANE PROTEIN 62"/>
    <property type="match status" value="1"/>
</dbReference>
<keyword evidence="2" id="KW-1133">Transmembrane helix</keyword>
<feature type="domain" description="TMEM62 C-terminal" evidence="5">
    <location>
        <begin position="419"/>
        <end position="551"/>
    </location>
</feature>
<feature type="transmembrane region" description="Helical" evidence="2">
    <location>
        <begin position="594"/>
        <end position="616"/>
    </location>
</feature>
<dbReference type="InterPro" id="IPR056229">
    <property type="entry name" value="Ig_TMM62"/>
</dbReference>
<evidence type="ECO:0000256" key="2">
    <source>
        <dbReference type="SAM" id="Phobius"/>
    </source>
</evidence>
<dbReference type="CDD" id="cd07401">
    <property type="entry name" value="MPP_TMEM62_N"/>
    <property type="match status" value="1"/>
</dbReference>
<reference evidence="6" key="1">
    <citation type="submission" date="2020-08" db="EMBL/GenBank/DDBJ databases">
        <title>Genome sequencing and assembly of the red palm weevil Rhynchophorus ferrugineus.</title>
        <authorList>
            <person name="Dias G.B."/>
            <person name="Bergman C.M."/>
            <person name="Manee M."/>
        </authorList>
    </citation>
    <scope>NUCLEOTIDE SEQUENCE</scope>
    <source>
        <strain evidence="6">AA-2017</strain>
        <tissue evidence="6">Whole larva</tissue>
    </source>
</reference>
<feature type="region of interest" description="Disordered" evidence="1">
    <location>
        <begin position="635"/>
        <end position="665"/>
    </location>
</feature>
<organism evidence="6 7">
    <name type="scientific">Rhynchophorus ferrugineus</name>
    <name type="common">Red palm weevil</name>
    <name type="synonym">Curculio ferrugineus</name>
    <dbReference type="NCBI Taxonomy" id="354439"/>
    <lineage>
        <taxon>Eukaryota</taxon>
        <taxon>Metazoa</taxon>
        <taxon>Ecdysozoa</taxon>
        <taxon>Arthropoda</taxon>
        <taxon>Hexapoda</taxon>
        <taxon>Insecta</taxon>
        <taxon>Pterygota</taxon>
        <taxon>Neoptera</taxon>
        <taxon>Endopterygota</taxon>
        <taxon>Coleoptera</taxon>
        <taxon>Polyphaga</taxon>
        <taxon>Cucujiformia</taxon>
        <taxon>Curculionidae</taxon>
        <taxon>Dryophthorinae</taxon>
        <taxon>Rhynchophorus</taxon>
    </lineage>
</organism>
<dbReference type="Pfam" id="PF00149">
    <property type="entry name" value="Metallophos"/>
    <property type="match status" value="1"/>
</dbReference>
<dbReference type="Pfam" id="PF24384">
    <property type="entry name" value="Ig_TMM62"/>
    <property type="match status" value="1"/>
</dbReference>
<dbReference type="AlphaFoldDB" id="A0A834I4F2"/>
<accession>A0A834I4F2</accession>
<dbReference type="InterPro" id="IPR004843">
    <property type="entry name" value="Calcineurin-like_PHP"/>
</dbReference>
<evidence type="ECO:0000313" key="6">
    <source>
        <dbReference type="EMBL" id="KAF7266802.1"/>
    </source>
</evidence>
<keyword evidence="2" id="KW-0812">Transmembrane</keyword>
<dbReference type="SUPFAM" id="SSF56300">
    <property type="entry name" value="Metallo-dependent phosphatases"/>
    <property type="match status" value="1"/>
</dbReference>
<dbReference type="InterPro" id="IPR029052">
    <property type="entry name" value="Metallo-depent_PP-like"/>
</dbReference>